<dbReference type="SUPFAM" id="SSF52540">
    <property type="entry name" value="P-loop containing nucleoside triphosphate hydrolases"/>
    <property type="match status" value="1"/>
</dbReference>
<organism evidence="1 2">
    <name type="scientific">Pseudoruegeria aquimaris</name>
    <dbReference type="NCBI Taxonomy" id="393663"/>
    <lineage>
        <taxon>Bacteria</taxon>
        <taxon>Pseudomonadati</taxon>
        <taxon>Pseudomonadota</taxon>
        <taxon>Alphaproteobacteria</taxon>
        <taxon>Rhodobacterales</taxon>
        <taxon>Roseobacteraceae</taxon>
        <taxon>Pseudoruegeria</taxon>
    </lineage>
</organism>
<gene>
    <name evidence="1" type="ORF">PSA7680_00285</name>
</gene>
<dbReference type="AlphaFoldDB" id="A0A1Y5RCA6"/>
<name>A0A1Y5RCA6_9RHOB</name>
<dbReference type="OrthoDB" id="7687351at2"/>
<dbReference type="Gene3D" id="3.40.50.300">
    <property type="entry name" value="P-loop containing nucleotide triphosphate hydrolases"/>
    <property type="match status" value="1"/>
</dbReference>
<protein>
    <recommendedName>
        <fullName evidence="3">Sulfotransferase family protein</fullName>
    </recommendedName>
</protein>
<proteinExistence type="predicted"/>
<evidence type="ECO:0000313" key="1">
    <source>
        <dbReference type="EMBL" id="SLN13986.1"/>
    </source>
</evidence>
<reference evidence="1 2" key="1">
    <citation type="submission" date="2017-03" db="EMBL/GenBank/DDBJ databases">
        <authorList>
            <person name="Afonso C.L."/>
            <person name="Miller P.J."/>
            <person name="Scott M.A."/>
            <person name="Spackman E."/>
            <person name="Goraichik I."/>
            <person name="Dimitrov K.M."/>
            <person name="Suarez D.L."/>
            <person name="Swayne D.E."/>
        </authorList>
    </citation>
    <scope>NUCLEOTIDE SEQUENCE [LARGE SCALE GENOMIC DNA]</scope>
    <source>
        <strain evidence="1 2">CECT 7680</strain>
    </source>
</reference>
<dbReference type="RefSeq" id="WP_085866880.1">
    <property type="nucleotide sequence ID" value="NZ_FWFQ01000002.1"/>
</dbReference>
<evidence type="ECO:0000313" key="2">
    <source>
        <dbReference type="Proteomes" id="UP000193409"/>
    </source>
</evidence>
<dbReference type="InterPro" id="IPR027417">
    <property type="entry name" value="P-loop_NTPase"/>
</dbReference>
<evidence type="ECO:0008006" key="3">
    <source>
        <dbReference type="Google" id="ProtNLM"/>
    </source>
</evidence>
<keyword evidence="2" id="KW-1185">Reference proteome</keyword>
<dbReference type="EMBL" id="FWFQ01000002">
    <property type="protein sequence ID" value="SLN13986.1"/>
    <property type="molecule type" value="Genomic_DNA"/>
</dbReference>
<accession>A0A1Y5RCA6</accession>
<dbReference type="Proteomes" id="UP000193409">
    <property type="component" value="Unassembled WGS sequence"/>
</dbReference>
<sequence length="200" mass="22654">MLGFPEHGLVLLAVPKTGTTALHDALETHAQIRLVRTGTGKHMTYRRYEELLAPFMRAYGGDQPLISVAVLREPIQWLNSWYRFRARLNPERNPASTARMSFNDFVADYLLDDRPRHADLMAQAEYVLAGDSSLGVSHLYRYEALPAAARFLSQRLGLPLDLARTNVSPRGDTQLDPVLEARFRERHAQDFALYDSARSS</sequence>